<organism evidence="1 2">
    <name type="scientific">Lindgomyces ingoldianus</name>
    <dbReference type="NCBI Taxonomy" id="673940"/>
    <lineage>
        <taxon>Eukaryota</taxon>
        <taxon>Fungi</taxon>
        <taxon>Dikarya</taxon>
        <taxon>Ascomycota</taxon>
        <taxon>Pezizomycotina</taxon>
        <taxon>Dothideomycetes</taxon>
        <taxon>Pleosporomycetidae</taxon>
        <taxon>Pleosporales</taxon>
        <taxon>Lindgomycetaceae</taxon>
        <taxon>Lindgomyces</taxon>
    </lineage>
</organism>
<protein>
    <submittedName>
        <fullName evidence="1">Uncharacterized protein</fullName>
    </submittedName>
</protein>
<dbReference type="Proteomes" id="UP000799755">
    <property type="component" value="Unassembled WGS sequence"/>
</dbReference>
<dbReference type="EMBL" id="MU003492">
    <property type="protein sequence ID" value="KAF2478347.1"/>
    <property type="molecule type" value="Genomic_DNA"/>
</dbReference>
<accession>A0ACB6RIK5</accession>
<reference evidence="1" key="1">
    <citation type="journal article" date="2020" name="Stud. Mycol.">
        <title>101 Dothideomycetes genomes: a test case for predicting lifestyles and emergence of pathogens.</title>
        <authorList>
            <person name="Haridas S."/>
            <person name="Albert R."/>
            <person name="Binder M."/>
            <person name="Bloem J."/>
            <person name="Labutti K."/>
            <person name="Salamov A."/>
            <person name="Andreopoulos B."/>
            <person name="Baker S."/>
            <person name="Barry K."/>
            <person name="Bills G."/>
            <person name="Bluhm B."/>
            <person name="Cannon C."/>
            <person name="Castanera R."/>
            <person name="Culley D."/>
            <person name="Daum C."/>
            <person name="Ezra D."/>
            <person name="Gonzalez J."/>
            <person name="Henrissat B."/>
            <person name="Kuo A."/>
            <person name="Liang C."/>
            <person name="Lipzen A."/>
            <person name="Lutzoni F."/>
            <person name="Magnuson J."/>
            <person name="Mondo S."/>
            <person name="Nolan M."/>
            <person name="Ohm R."/>
            <person name="Pangilinan J."/>
            <person name="Park H.-J."/>
            <person name="Ramirez L."/>
            <person name="Alfaro M."/>
            <person name="Sun H."/>
            <person name="Tritt A."/>
            <person name="Yoshinaga Y."/>
            <person name="Zwiers L.-H."/>
            <person name="Turgeon B."/>
            <person name="Goodwin S."/>
            <person name="Spatafora J."/>
            <person name="Crous P."/>
            <person name="Grigoriev I."/>
        </authorList>
    </citation>
    <scope>NUCLEOTIDE SEQUENCE</scope>
    <source>
        <strain evidence="1">ATCC 200398</strain>
    </source>
</reference>
<name>A0ACB6RIK5_9PLEO</name>
<evidence type="ECO:0000313" key="2">
    <source>
        <dbReference type="Proteomes" id="UP000799755"/>
    </source>
</evidence>
<keyword evidence="2" id="KW-1185">Reference proteome</keyword>
<proteinExistence type="predicted"/>
<comment type="caution">
    <text evidence="1">The sequence shown here is derived from an EMBL/GenBank/DDBJ whole genome shotgun (WGS) entry which is preliminary data.</text>
</comment>
<evidence type="ECO:0000313" key="1">
    <source>
        <dbReference type="EMBL" id="KAF2478347.1"/>
    </source>
</evidence>
<sequence length="706" mass="79180">MVEASQGLVEARSLCNFGKYKVEFNLKGVPVVSQFVPRHSEMQQLKEFFLHESPITERPKIFTIYGLGGIGKTQSQLSLHGSTGVDSAGYFGLQQSFLGMAQRLPQDELAADGVEVLKQSILDINVGVRECLRWLSLPVNHHSLLIFDNVDPYDVKDYFPPVNRGSILITSRLANLQEHGVNGLGLKVGTVTAEQARDILENNVGKGVKDADMILERLHGLPLALTQAGLYMRQTNMSALSYATHYDSTWEHLMNKQGRIPLQEYGDWSILTTWTMSYEQVEKQSKEAACLLKLWGYLDCGELWYELVAAGLDLAKERDILKWLHKIANELEFANAVELLSRYLLVNAKEDTNSYSMHSVLHRWCHQLARGEGGYSLCCIAAALVALNVASESEVQPWTKWKRVLGHAIRQALQGKEKALGLEHTSTLDTDNNLGNLYKNLGRLDKAEKMYQRALQRKEKALDLEHTSTLDTVNNLGILYADLGRLNEAEEIYQRALQGKAKVWGPEHTSTLDIVNNLGALYKNLGRLDKAENMLMRALKGKEKAWGLEHTSTLDTAEKMLMGGLQGYKRAISQENISTFILGFYTKWSVASLFDRQGKIEDARTMYSEALSDYKQLEMIVRAARLCEPENTQSGVYSSTRGINGRKAVLDSVNEPISEMQYSLKAQLAKQRVVDDGYPELQAHHSNKANSIVLIGNVLQSQLVSW</sequence>
<gene>
    <name evidence="1" type="ORF">BDR25DRAFT_390554</name>
</gene>